<gene>
    <name evidence="2" type="ORF">FB45DRAFT_873761</name>
</gene>
<sequence>MPCSATARTPKYERYGDAGRAEDALSKEKTMRRIRQAEHVRDLGGRARTRPRRSTQRHPPPIARALHWNLGSEQRRSSQCRDRGHEFPQFYDSHVKGVAFQGWRSQKRESEEGRETEKEGVADQNCTCLPLSKMVLFPNGRSFTHTVTQGPQHQNAAYYGARCPPGPRIMAEFLSTRVYQMHAQLNDSSFLDDGDKAHMLPAFLPSSTQTARRCPETTSSANAWATWSPELTRRQGIMRKLQREIDTVMPDQAIPRKLHGMEYLNVFIKEGSLKYGAGVEDFVLLGYVLPPGTIVSTQAWLIDCDPTVFPSPRLFSLSGGSLPTPHPRSSLRVHKREGHATCARLYNHVQGCGDGNTVDRVCAVSSIQSASQSSRILTAGLTPCAALGVRRL</sequence>
<feature type="region of interest" description="Disordered" evidence="1">
    <location>
        <begin position="103"/>
        <end position="122"/>
    </location>
</feature>
<organism evidence="2 3">
    <name type="scientific">Roridomyces roridus</name>
    <dbReference type="NCBI Taxonomy" id="1738132"/>
    <lineage>
        <taxon>Eukaryota</taxon>
        <taxon>Fungi</taxon>
        <taxon>Dikarya</taxon>
        <taxon>Basidiomycota</taxon>
        <taxon>Agaricomycotina</taxon>
        <taxon>Agaricomycetes</taxon>
        <taxon>Agaricomycetidae</taxon>
        <taxon>Agaricales</taxon>
        <taxon>Marasmiineae</taxon>
        <taxon>Mycenaceae</taxon>
        <taxon>Roridomyces</taxon>
    </lineage>
</organism>
<comment type="caution">
    <text evidence="2">The sequence shown here is derived from an EMBL/GenBank/DDBJ whole genome shotgun (WGS) entry which is preliminary data.</text>
</comment>
<feature type="compositionally biased region" description="Basic and acidic residues" evidence="1">
    <location>
        <begin position="10"/>
        <end position="34"/>
    </location>
</feature>
<evidence type="ECO:0000256" key="1">
    <source>
        <dbReference type="SAM" id="MobiDB-lite"/>
    </source>
</evidence>
<dbReference type="GO" id="GO:0016705">
    <property type="term" value="F:oxidoreductase activity, acting on paired donors, with incorporation or reduction of molecular oxygen"/>
    <property type="evidence" value="ECO:0007669"/>
    <property type="project" value="InterPro"/>
</dbReference>
<dbReference type="AlphaFoldDB" id="A0AAD7FF36"/>
<evidence type="ECO:0000313" key="2">
    <source>
        <dbReference type="EMBL" id="KAJ7614889.1"/>
    </source>
</evidence>
<feature type="compositionally biased region" description="Basic and acidic residues" evidence="1">
    <location>
        <begin position="106"/>
        <end position="121"/>
    </location>
</feature>
<proteinExistence type="predicted"/>
<dbReference type="GO" id="GO:0005506">
    <property type="term" value="F:iron ion binding"/>
    <property type="evidence" value="ECO:0007669"/>
    <property type="project" value="InterPro"/>
</dbReference>
<dbReference type="Proteomes" id="UP001221142">
    <property type="component" value="Unassembled WGS sequence"/>
</dbReference>
<evidence type="ECO:0000313" key="3">
    <source>
        <dbReference type="Proteomes" id="UP001221142"/>
    </source>
</evidence>
<dbReference type="InterPro" id="IPR036396">
    <property type="entry name" value="Cyt_P450_sf"/>
</dbReference>
<dbReference type="Pfam" id="PF00067">
    <property type="entry name" value="p450"/>
    <property type="match status" value="1"/>
</dbReference>
<dbReference type="GO" id="GO:0004497">
    <property type="term" value="F:monooxygenase activity"/>
    <property type="evidence" value="ECO:0007669"/>
    <property type="project" value="InterPro"/>
</dbReference>
<reference evidence="2" key="1">
    <citation type="submission" date="2023-03" db="EMBL/GenBank/DDBJ databases">
        <title>Massive genome expansion in bonnet fungi (Mycena s.s.) driven by repeated elements and novel gene families across ecological guilds.</title>
        <authorList>
            <consortium name="Lawrence Berkeley National Laboratory"/>
            <person name="Harder C.B."/>
            <person name="Miyauchi S."/>
            <person name="Viragh M."/>
            <person name="Kuo A."/>
            <person name="Thoen E."/>
            <person name="Andreopoulos B."/>
            <person name="Lu D."/>
            <person name="Skrede I."/>
            <person name="Drula E."/>
            <person name="Henrissat B."/>
            <person name="Morin E."/>
            <person name="Kohler A."/>
            <person name="Barry K."/>
            <person name="LaButti K."/>
            <person name="Morin E."/>
            <person name="Salamov A."/>
            <person name="Lipzen A."/>
            <person name="Mereny Z."/>
            <person name="Hegedus B."/>
            <person name="Baldrian P."/>
            <person name="Stursova M."/>
            <person name="Weitz H."/>
            <person name="Taylor A."/>
            <person name="Grigoriev I.V."/>
            <person name="Nagy L.G."/>
            <person name="Martin F."/>
            <person name="Kauserud H."/>
        </authorList>
    </citation>
    <scope>NUCLEOTIDE SEQUENCE</scope>
    <source>
        <strain evidence="2">9284</strain>
    </source>
</reference>
<keyword evidence="3" id="KW-1185">Reference proteome</keyword>
<name>A0AAD7FF36_9AGAR</name>
<accession>A0AAD7FF36</accession>
<dbReference type="SUPFAM" id="SSF48264">
    <property type="entry name" value="Cytochrome P450"/>
    <property type="match status" value="1"/>
</dbReference>
<protein>
    <submittedName>
        <fullName evidence="2">Uncharacterized protein</fullName>
    </submittedName>
</protein>
<dbReference type="Gene3D" id="1.10.630.10">
    <property type="entry name" value="Cytochrome P450"/>
    <property type="match status" value="1"/>
</dbReference>
<dbReference type="GO" id="GO:0020037">
    <property type="term" value="F:heme binding"/>
    <property type="evidence" value="ECO:0007669"/>
    <property type="project" value="InterPro"/>
</dbReference>
<dbReference type="InterPro" id="IPR001128">
    <property type="entry name" value="Cyt_P450"/>
</dbReference>
<feature type="region of interest" description="Disordered" evidence="1">
    <location>
        <begin position="1"/>
        <end position="34"/>
    </location>
</feature>
<dbReference type="EMBL" id="JARKIF010000025">
    <property type="protein sequence ID" value="KAJ7614889.1"/>
    <property type="molecule type" value="Genomic_DNA"/>
</dbReference>